<accession>A0ABU0RC56</accession>
<dbReference type="Proteomes" id="UP001239083">
    <property type="component" value="Unassembled WGS sequence"/>
</dbReference>
<keyword evidence="4" id="KW-1185">Reference proteome</keyword>
<dbReference type="CDD" id="cd07814">
    <property type="entry name" value="SRPBCC_CalC_Aha1-like"/>
    <property type="match status" value="1"/>
</dbReference>
<comment type="similarity">
    <text evidence="1">Belongs to the AHA1 family.</text>
</comment>
<comment type="caution">
    <text evidence="3">The sequence shown here is derived from an EMBL/GenBank/DDBJ whole genome shotgun (WGS) entry which is preliminary data.</text>
</comment>
<dbReference type="InterPro" id="IPR023393">
    <property type="entry name" value="START-like_dom_sf"/>
</dbReference>
<gene>
    <name evidence="3" type="ORF">QFZ26_003208</name>
</gene>
<sequence length="147" mass="16134">MPATDDEVFTVRRHLDAPPDRVFAAFIDPSRLEQWFVVDGFQTPAERIRSTPQPGGGVEAVMVSDADGSEIPFGFRYRELDPPHRVVLEFDDPREVVTVTIEPARAATSELTYTLATLEPPSDPAAAQRGAEDMLDRIAAGIDQGLI</sequence>
<protein>
    <submittedName>
        <fullName evidence="3">Uncharacterized protein YndB with AHSA1/START domain</fullName>
    </submittedName>
</protein>
<reference evidence="3 4" key="1">
    <citation type="submission" date="2023-07" db="EMBL/GenBank/DDBJ databases">
        <title>Comparative genomics of wheat-associated soil bacteria to identify genetic determinants of phenazine resistance.</title>
        <authorList>
            <person name="Mouncey N."/>
        </authorList>
    </citation>
    <scope>NUCLEOTIDE SEQUENCE [LARGE SCALE GENOMIC DNA]</scope>
    <source>
        <strain evidence="3 4">V3I3</strain>
    </source>
</reference>
<dbReference type="SUPFAM" id="SSF55961">
    <property type="entry name" value="Bet v1-like"/>
    <property type="match status" value="1"/>
</dbReference>
<evidence type="ECO:0000256" key="1">
    <source>
        <dbReference type="ARBA" id="ARBA00006817"/>
    </source>
</evidence>
<dbReference type="Gene3D" id="3.30.530.20">
    <property type="match status" value="1"/>
</dbReference>
<proteinExistence type="inferred from homology"/>
<evidence type="ECO:0000313" key="4">
    <source>
        <dbReference type="Proteomes" id="UP001239083"/>
    </source>
</evidence>
<name>A0ABU0RC56_9MICO</name>
<dbReference type="Pfam" id="PF08327">
    <property type="entry name" value="AHSA1"/>
    <property type="match status" value="1"/>
</dbReference>
<dbReference type="EMBL" id="JAUSYY010000001">
    <property type="protein sequence ID" value="MDQ0895653.1"/>
    <property type="molecule type" value="Genomic_DNA"/>
</dbReference>
<evidence type="ECO:0000259" key="2">
    <source>
        <dbReference type="Pfam" id="PF08327"/>
    </source>
</evidence>
<dbReference type="RefSeq" id="WP_307043911.1">
    <property type="nucleotide sequence ID" value="NZ_JAUSYY010000001.1"/>
</dbReference>
<evidence type="ECO:0000313" key="3">
    <source>
        <dbReference type="EMBL" id="MDQ0895653.1"/>
    </source>
</evidence>
<organism evidence="3 4">
    <name type="scientific">Agromyces ramosus</name>
    <dbReference type="NCBI Taxonomy" id="33879"/>
    <lineage>
        <taxon>Bacteria</taxon>
        <taxon>Bacillati</taxon>
        <taxon>Actinomycetota</taxon>
        <taxon>Actinomycetes</taxon>
        <taxon>Micrococcales</taxon>
        <taxon>Microbacteriaceae</taxon>
        <taxon>Agromyces</taxon>
    </lineage>
</organism>
<feature type="domain" description="Activator of Hsp90 ATPase homologue 1/2-like C-terminal" evidence="2">
    <location>
        <begin position="16"/>
        <end position="140"/>
    </location>
</feature>
<dbReference type="InterPro" id="IPR013538">
    <property type="entry name" value="ASHA1/2-like_C"/>
</dbReference>